<evidence type="ECO:0008006" key="2">
    <source>
        <dbReference type="Google" id="ProtNLM"/>
    </source>
</evidence>
<reference evidence="1" key="1">
    <citation type="journal article" date="2015" name="Nature">
        <title>Complex archaea that bridge the gap between prokaryotes and eukaryotes.</title>
        <authorList>
            <person name="Spang A."/>
            <person name="Saw J.H."/>
            <person name="Jorgensen S.L."/>
            <person name="Zaremba-Niedzwiedzka K."/>
            <person name="Martijn J."/>
            <person name="Lind A.E."/>
            <person name="van Eijk R."/>
            <person name="Schleper C."/>
            <person name="Guy L."/>
            <person name="Ettema T.J."/>
        </authorList>
    </citation>
    <scope>NUCLEOTIDE SEQUENCE</scope>
</reference>
<evidence type="ECO:0000313" key="1">
    <source>
        <dbReference type="EMBL" id="KKN76694.1"/>
    </source>
</evidence>
<dbReference type="EMBL" id="LAZR01000291">
    <property type="protein sequence ID" value="KKN76694.1"/>
    <property type="molecule type" value="Genomic_DNA"/>
</dbReference>
<comment type="caution">
    <text evidence="1">The sequence shown here is derived from an EMBL/GenBank/DDBJ whole genome shotgun (WGS) entry which is preliminary data.</text>
</comment>
<sequence length="549" mass="60203">MNDRASSANTSRMSITRWLGRPRGVTAIAVVAVLLVGLVCGPAAAKEAARADDETNPHVWRPKTTSVAVFKNGLGFFLREGEVRLRDGWCAAGQVPPAAFGTLAIYSLDEKETVDIVGSGPGEVVEFDGVDSPNDTKTKLARLKAVENLRVELVYAYKGNDRTAAGKVVDIGPEYVVLEDGVHTFAVPIAPIKRMALLELPLRVHVSADNRKTPTKAKLGMAYLRKGITWIPEYTLKVIDEDTAELTLRGTLVNEAEDLIHCDVNFVVGVPHFLHTDYLAPIAVGQIIRTIGAAVAPRQVSTQLMNRAAIATHQGRSPARGSSVVERAVDYARRNVGSLVNLPQMGGAATTDYTVYTKKDLTVRRGEKAIVTLFKKRIKYSHIYKWSPPGEIQHFFVLHNDTDTAWTTGPCLAVDGKQPLTEDLLKYTAKGGTGELPVTTAVNVSSSQSEAEIERKLKAHSPSRNVYLDLVTLEGTLIVQNFEERTIDVRIRAAMAGKPISASDGGKTWTNPKKLILRERDGTVTWTIRLEPGQTHTLTYRYERYVRSN</sequence>
<dbReference type="AlphaFoldDB" id="A0A0F9TC02"/>
<name>A0A0F9TC02_9ZZZZ</name>
<organism evidence="1">
    <name type="scientific">marine sediment metagenome</name>
    <dbReference type="NCBI Taxonomy" id="412755"/>
    <lineage>
        <taxon>unclassified sequences</taxon>
        <taxon>metagenomes</taxon>
        <taxon>ecological metagenomes</taxon>
    </lineage>
</organism>
<accession>A0A0F9TC02</accession>
<gene>
    <name evidence="1" type="ORF">LCGC14_0367850</name>
</gene>
<proteinExistence type="predicted"/>
<protein>
    <recommendedName>
        <fullName evidence="2">DUF4139 domain-containing protein</fullName>
    </recommendedName>
</protein>